<reference evidence="4 5" key="1">
    <citation type="journal article" date="2021" name="Nat. Plants">
        <title>The Taxus genome provides insights into paclitaxel biosynthesis.</title>
        <authorList>
            <person name="Xiong X."/>
            <person name="Gou J."/>
            <person name="Liao Q."/>
            <person name="Li Y."/>
            <person name="Zhou Q."/>
            <person name="Bi G."/>
            <person name="Li C."/>
            <person name="Du R."/>
            <person name="Wang X."/>
            <person name="Sun T."/>
            <person name="Guo L."/>
            <person name="Liang H."/>
            <person name="Lu P."/>
            <person name="Wu Y."/>
            <person name="Zhang Z."/>
            <person name="Ro D.K."/>
            <person name="Shang Y."/>
            <person name="Huang S."/>
            <person name="Yan J."/>
        </authorList>
    </citation>
    <scope>NUCLEOTIDE SEQUENCE [LARGE SCALE GENOMIC DNA]</scope>
    <source>
        <strain evidence="4">Ta-2019</strain>
    </source>
</reference>
<evidence type="ECO:0000259" key="3">
    <source>
        <dbReference type="Pfam" id="PF16135"/>
    </source>
</evidence>
<name>A0AA38C4X9_TAXCH</name>
<dbReference type="Pfam" id="PF16135">
    <property type="entry name" value="TDBD"/>
    <property type="match status" value="1"/>
</dbReference>
<evidence type="ECO:0000256" key="1">
    <source>
        <dbReference type="ARBA" id="ARBA00004123"/>
    </source>
</evidence>
<comment type="caution">
    <text evidence="4">The sequence shown here is derived from an EMBL/GenBank/DDBJ whole genome shotgun (WGS) entry which is preliminary data.</text>
</comment>
<dbReference type="Proteomes" id="UP000824469">
    <property type="component" value="Unassembled WGS sequence"/>
</dbReference>
<dbReference type="AlphaFoldDB" id="A0AA38C4X9"/>
<dbReference type="InterPro" id="IPR032308">
    <property type="entry name" value="TDBD"/>
</dbReference>
<organism evidence="4 5">
    <name type="scientific">Taxus chinensis</name>
    <name type="common">Chinese yew</name>
    <name type="synonym">Taxus wallichiana var. chinensis</name>
    <dbReference type="NCBI Taxonomy" id="29808"/>
    <lineage>
        <taxon>Eukaryota</taxon>
        <taxon>Viridiplantae</taxon>
        <taxon>Streptophyta</taxon>
        <taxon>Embryophyta</taxon>
        <taxon>Tracheophyta</taxon>
        <taxon>Spermatophyta</taxon>
        <taxon>Pinopsida</taxon>
        <taxon>Pinidae</taxon>
        <taxon>Conifers II</taxon>
        <taxon>Cupressales</taxon>
        <taxon>Taxaceae</taxon>
        <taxon>Taxus</taxon>
    </lineage>
</organism>
<keyword evidence="5" id="KW-1185">Reference proteome</keyword>
<dbReference type="EMBL" id="JAHRHJ020003813">
    <property type="protein sequence ID" value="KAH9290287.1"/>
    <property type="molecule type" value="Genomic_DNA"/>
</dbReference>
<gene>
    <name evidence="4" type="ORF">KI387_034404</name>
</gene>
<accession>A0AA38C4X9</accession>
<comment type="subcellular location">
    <subcellularLocation>
        <location evidence="1">Nucleus</location>
    </subcellularLocation>
</comment>
<evidence type="ECO:0000256" key="2">
    <source>
        <dbReference type="ARBA" id="ARBA00023242"/>
    </source>
</evidence>
<proteinExistence type="predicted"/>
<protein>
    <recommendedName>
        <fullName evidence="3">Tify domain-containing protein</fullName>
    </recommendedName>
</protein>
<evidence type="ECO:0000313" key="4">
    <source>
        <dbReference type="EMBL" id="KAH9290287.1"/>
    </source>
</evidence>
<feature type="domain" description="Tify" evidence="3">
    <location>
        <begin position="381"/>
        <end position="416"/>
    </location>
</feature>
<dbReference type="GO" id="GO:0005634">
    <property type="term" value="C:nucleus"/>
    <property type="evidence" value="ECO:0007669"/>
    <property type="project" value="UniProtKB-SubCell"/>
</dbReference>
<keyword evidence="2" id="KW-0539">Nucleus</keyword>
<evidence type="ECO:0000313" key="5">
    <source>
        <dbReference type="Proteomes" id="UP000824469"/>
    </source>
</evidence>
<sequence length="430" mass="47496">MAAGVLPDSEKQTTPTNLENCKNTSLKEIHNPGEKIKIIVDISDSDGEANIPNMNAQENTDAISTAEMISPAYKSGVDSSLNFAKQGFSTPNLLRNDKETSSLSSCQTNITGDDFEVASFHKLASEAESLEKGGGELSRDRTGEEKNHILEQFHGESEPSEQNNIYNSPVASFQNMTKDYHFNEVNQVEEMEDTGQYEKELKSFSHFLKQKENGRVGQNYNTAGIDSDQLPCTVVSLESGRGRPKKLENNDLLEGTCNIAGGFEMGNTGQNKKEVEDKFYYSSSYSQKGKENGSKVGQNYIIADNDFNQTVCTETPMSSGRGRPLKLENNVHSEGTCKHDTSAIHKPSKENILLSHVPTSSVKLLSTGLLEGYSVQYLYRNVVNLTSFEKHAGSVAKRPSDYIRFENKTSFTQLVRAVSNTPLDSDIYDT</sequence>